<reference evidence="3" key="1">
    <citation type="journal article" date="2019" name="Int. J. Syst. Evol. Microbiol.">
        <title>The Global Catalogue of Microorganisms (GCM) 10K type strain sequencing project: providing services to taxonomists for standard genome sequencing and annotation.</title>
        <authorList>
            <consortium name="The Broad Institute Genomics Platform"/>
            <consortium name="The Broad Institute Genome Sequencing Center for Infectious Disease"/>
            <person name="Wu L."/>
            <person name="Ma J."/>
        </authorList>
    </citation>
    <scope>NUCLEOTIDE SEQUENCE [LARGE SCALE GENOMIC DNA]</scope>
    <source>
        <strain evidence="3">JCM 6307</strain>
    </source>
</reference>
<feature type="domain" description="Cyclic nucleotide-binding" evidence="1">
    <location>
        <begin position="7"/>
        <end position="109"/>
    </location>
</feature>
<dbReference type="InterPro" id="IPR050397">
    <property type="entry name" value="Env_Response_Regulators"/>
</dbReference>
<gene>
    <name evidence="2" type="ORF">GCM10010406_22860</name>
</gene>
<dbReference type="EMBL" id="BAAATA010000010">
    <property type="protein sequence ID" value="GAA2486127.1"/>
    <property type="molecule type" value="Genomic_DNA"/>
</dbReference>
<dbReference type="PANTHER" id="PTHR24567:SF74">
    <property type="entry name" value="HTH-TYPE TRANSCRIPTIONAL REGULATOR ARCR"/>
    <property type="match status" value="1"/>
</dbReference>
<dbReference type="InterPro" id="IPR000595">
    <property type="entry name" value="cNMP-bd_dom"/>
</dbReference>
<dbReference type="SUPFAM" id="SSF51206">
    <property type="entry name" value="cAMP-binding domain-like"/>
    <property type="match status" value="1"/>
</dbReference>
<dbReference type="Proteomes" id="UP001501358">
    <property type="component" value="Unassembled WGS sequence"/>
</dbReference>
<dbReference type="InterPro" id="IPR018490">
    <property type="entry name" value="cNMP-bd_dom_sf"/>
</dbReference>
<name>A0ABP5YX57_9ACTN</name>
<comment type="caution">
    <text evidence="2">The sequence shown here is derived from an EMBL/GenBank/DDBJ whole genome shotgun (WGS) entry which is preliminary data.</text>
</comment>
<dbReference type="PANTHER" id="PTHR24567">
    <property type="entry name" value="CRP FAMILY TRANSCRIPTIONAL REGULATORY PROTEIN"/>
    <property type="match status" value="1"/>
</dbReference>
<evidence type="ECO:0000259" key="1">
    <source>
        <dbReference type="PROSITE" id="PS50042"/>
    </source>
</evidence>
<evidence type="ECO:0000313" key="3">
    <source>
        <dbReference type="Proteomes" id="UP001501358"/>
    </source>
</evidence>
<dbReference type="InterPro" id="IPR014710">
    <property type="entry name" value="RmlC-like_jellyroll"/>
</dbReference>
<dbReference type="PROSITE" id="PS50042">
    <property type="entry name" value="CNMP_BINDING_3"/>
    <property type="match status" value="1"/>
</dbReference>
<organism evidence="2 3">
    <name type="scientific">Streptomyces thermolineatus</name>
    <dbReference type="NCBI Taxonomy" id="44033"/>
    <lineage>
        <taxon>Bacteria</taxon>
        <taxon>Bacillati</taxon>
        <taxon>Actinomycetota</taxon>
        <taxon>Actinomycetes</taxon>
        <taxon>Kitasatosporales</taxon>
        <taxon>Streptomycetaceae</taxon>
        <taxon>Streptomyces</taxon>
    </lineage>
</organism>
<evidence type="ECO:0000313" key="2">
    <source>
        <dbReference type="EMBL" id="GAA2486127.1"/>
    </source>
</evidence>
<dbReference type="Pfam" id="PF00027">
    <property type="entry name" value="cNMP_binding"/>
    <property type="match status" value="1"/>
</dbReference>
<dbReference type="CDD" id="cd00038">
    <property type="entry name" value="CAP_ED"/>
    <property type="match status" value="1"/>
</dbReference>
<accession>A0ABP5YX57</accession>
<dbReference type="Gene3D" id="2.60.120.10">
    <property type="entry name" value="Jelly Rolls"/>
    <property type="match status" value="1"/>
</dbReference>
<dbReference type="SMART" id="SM00100">
    <property type="entry name" value="cNMP"/>
    <property type="match status" value="1"/>
</dbReference>
<proteinExistence type="predicted"/>
<sequence>MNSQAKLMARLSAEHRARLMELAKEVSFPAGTRIFEEGGTADRFWVIRTGSVTLDMHVPGRRAATMETIGPGELLGWSWLFPPRTWHQGAEALSPVRALEFDADAVQRMCREDPVLGHSLVLAVAEVIGHRLKAARARLQGV</sequence>
<protein>
    <submittedName>
        <fullName evidence="2">Cyclic nucleotide-binding domain-containing protein</fullName>
    </submittedName>
</protein>
<keyword evidence="3" id="KW-1185">Reference proteome</keyword>